<name>A0ABW9WR30_9BURK</name>
<keyword evidence="3" id="KW-1185">Reference proteome</keyword>
<evidence type="ECO:0008006" key="4">
    <source>
        <dbReference type="Google" id="ProtNLM"/>
    </source>
</evidence>
<organism evidence="2 3">
    <name type="scientific">Duganella margarita</name>
    <dbReference type="NCBI Taxonomy" id="2692170"/>
    <lineage>
        <taxon>Bacteria</taxon>
        <taxon>Pseudomonadati</taxon>
        <taxon>Pseudomonadota</taxon>
        <taxon>Betaproteobacteria</taxon>
        <taxon>Burkholderiales</taxon>
        <taxon>Oxalobacteraceae</taxon>
        <taxon>Telluria group</taxon>
        <taxon>Duganella</taxon>
    </lineage>
</organism>
<keyword evidence="1" id="KW-0472">Membrane</keyword>
<sequence>MARFLFGTPGDWCSRHPRVMLGAVLLLTVLSQWLVDLVLPPVVMP</sequence>
<evidence type="ECO:0000256" key="1">
    <source>
        <dbReference type="SAM" id="Phobius"/>
    </source>
</evidence>
<feature type="transmembrane region" description="Helical" evidence="1">
    <location>
        <begin position="20"/>
        <end position="39"/>
    </location>
</feature>
<dbReference type="EMBL" id="WWCS01000024">
    <property type="protein sequence ID" value="MYN42692.1"/>
    <property type="molecule type" value="Genomic_DNA"/>
</dbReference>
<evidence type="ECO:0000313" key="3">
    <source>
        <dbReference type="Proteomes" id="UP000466332"/>
    </source>
</evidence>
<comment type="caution">
    <text evidence="2">The sequence shown here is derived from an EMBL/GenBank/DDBJ whole genome shotgun (WGS) entry which is preliminary data.</text>
</comment>
<accession>A0ABW9WR30</accession>
<reference evidence="2 3" key="1">
    <citation type="submission" date="2019-12" db="EMBL/GenBank/DDBJ databases">
        <title>Novel species isolated from a subtropical stream in China.</title>
        <authorList>
            <person name="Lu H."/>
        </authorList>
    </citation>
    <scope>NUCLEOTIDE SEQUENCE [LARGE SCALE GENOMIC DNA]</scope>
    <source>
        <strain evidence="2 3">FT109W</strain>
    </source>
</reference>
<dbReference type="Proteomes" id="UP000466332">
    <property type="component" value="Unassembled WGS sequence"/>
</dbReference>
<keyword evidence="1" id="KW-0812">Transmembrane</keyword>
<evidence type="ECO:0000313" key="2">
    <source>
        <dbReference type="EMBL" id="MYN42692.1"/>
    </source>
</evidence>
<protein>
    <recommendedName>
        <fullName evidence="4">Rod shape-determining protein MreD</fullName>
    </recommendedName>
</protein>
<keyword evidence="1" id="KW-1133">Transmembrane helix</keyword>
<proteinExistence type="predicted"/>
<dbReference type="RefSeq" id="WP_161047582.1">
    <property type="nucleotide sequence ID" value="NZ_WWCS01000024.1"/>
</dbReference>
<gene>
    <name evidence="2" type="ORF">GTP55_25440</name>
</gene>